<dbReference type="Proteomes" id="UP000192266">
    <property type="component" value="Unassembled WGS sequence"/>
</dbReference>
<feature type="region of interest" description="Disordered" evidence="1">
    <location>
        <begin position="21"/>
        <end position="47"/>
    </location>
</feature>
<reference evidence="2 3" key="1">
    <citation type="submission" date="2017-04" db="EMBL/GenBank/DDBJ databases">
        <authorList>
            <person name="Afonso C.L."/>
            <person name="Miller P.J."/>
            <person name="Scott M.A."/>
            <person name="Spackman E."/>
            <person name="Goraichik I."/>
            <person name="Dimitrov K.M."/>
            <person name="Suarez D.L."/>
            <person name="Swayne D.E."/>
        </authorList>
    </citation>
    <scope>NUCLEOTIDE SEQUENCE [LARGE SCALE GENOMIC DNA]</scope>
    <source>
        <strain evidence="2 3">DSM 11622</strain>
    </source>
</reference>
<sequence>MFGGVPSSLVNSDGSLAEAPFREQRIGFQSPAAPKTSIKTEKLTAIS</sequence>
<dbReference type="AlphaFoldDB" id="A0A1W1UR73"/>
<evidence type="ECO:0000256" key="1">
    <source>
        <dbReference type="SAM" id="MobiDB-lite"/>
    </source>
</evidence>
<dbReference type="EMBL" id="FWWW01000039">
    <property type="protein sequence ID" value="SMB83570.1"/>
    <property type="molecule type" value="Genomic_DNA"/>
</dbReference>
<feature type="compositionally biased region" description="Basic and acidic residues" evidence="1">
    <location>
        <begin position="38"/>
        <end position="47"/>
    </location>
</feature>
<keyword evidence="3" id="KW-1185">Reference proteome</keyword>
<proteinExistence type="predicted"/>
<evidence type="ECO:0000313" key="2">
    <source>
        <dbReference type="EMBL" id="SMB83570.1"/>
    </source>
</evidence>
<name>A0A1W1UR73_9BACT</name>
<evidence type="ECO:0000313" key="3">
    <source>
        <dbReference type="Proteomes" id="UP000192266"/>
    </source>
</evidence>
<protein>
    <submittedName>
        <fullName evidence="2">Uncharacterized protein</fullName>
    </submittedName>
</protein>
<organism evidence="2 3">
    <name type="scientific">Hymenobacter roseosalivarius DSM 11622</name>
    <dbReference type="NCBI Taxonomy" id="645990"/>
    <lineage>
        <taxon>Bacteria</taxon>
        <taxon>Pseudomonadati</taxon>
        <taxon>Bacteroidota</taxon>
        <taxon>Cytophagia</taxon>
        <taxon>Cytophagales</taxon>
        <taxon>Hymenobacteraceae</taxon>
        <taxon>Hymenobacter</taxon>
    </lineage>
</organism>
<dbReference type="STRING" id="645990.SAMN00120144_0734"/>
<gene>
    <name evidence="2" type="ORF">SAMN00120144_0734</name>
</gene>
<accession>A0A1W1UR73</accession>